<protein>
    <submittedName>
        <fullName evidence="2">Uncharacterized protein</fullName>
    </submittedName>
</protein>
<feature type="compositionally biased region" description="Basic and acidic residues" evidence="1">
    <location>
        <begin position="45"/>
        <end position="59"/>
    </location>
</feature>
<proteinExistence type="predicted"/>
<gene>
    <name evidence="2" type="ORF">GCM10011400_08470</name>
</gene>
<sequence length="135" mass="15238">MSTFVIAGPLVDNRRMSMVFVLDEPGIRPKNLKLTADTPAGDIISKPRDRGARPAKEGENSQNVPRRATQFGPHAGPILTKEDIQRQQTCPHDVWSRVRPFRQAQSNCHREPQQAKRATSGWAFEQSALREVLRQ</sequence>
<evidence type="ECO:0000313" key="3">
    <source>
        <dbReference type="Proteomes" id="UP000602004"/>
    </source>
</evidence>
<reference evidence="3" key="1">
    <citation type="journal article" date="2019" name="Int. J. Syst. Evol. Microbiol.">
        <title>The Global Catalogue of Microorganisms (GCM) 10K type strain sequencing project: providing services to taxonomists for standard genome sequencing and annotation.</title>
        <authorList>
            <consortium name="The Broad Institute Genomics Platform"/>
            <consortium name="The Broad Institute Genome Sequencing Center for Infectious Disease"/>
            <person name="Wu L."/>
            <person name="Ma J."/>
        </authorList>
    </citation>
    <scope>NUCLEOTIDE SEQUENCE [LARGE SCALE GENOMIC DNA]</scope>
    <source>
        <strain evidence="3">CGMCC 1.15103</strain>
    </source>
</reference>
<feature type="region of interest" description="Disordered" evidence="1">
    <location>
        <begin position="30"/>
        <end position="86"/>
    </location>
</feature>
<dbReference type="EMBL" id="BMHL01000001">
    <property type="protein sequence ID" value="GGC24386.1"/>
    <property type="molecule type" value="Genomic_DNA"/>
</dbReference>
<dbReference type="Proteomes" id="UP000602004">
    <property type="component" value="Unassembled WGS sequence"/>
</dbReference>
<organism evidence="2 3">
    <name type="scientific">Paraburkholderia caffeinilytica</name>
    <dbReference type="NCBI Taxonomy" id="1761016"/>
    <lineage>
        <taxon>Bacteria</taxon>
        <taxon>Pseudomonadati</taxon>
        <taxon>Pseudomonadota</taxon>
        <taxon>Betaproteobacteria</taxon>
        <taxon>Burkholderiales</taxon>
        <taxon>Burkholderiaceae</taxon>
        <taxon>Paraburkholderia</taxon>
    </lineage>
</organism>
<evidence type="ECO:0000256" key="1">
    <source>
        <dbReference type="SAM" id="MobiDB-lite"/>
    </source>
</evidence>
<keyword evidence="3" id="KW-1185">Reference proteome</keyword>
<evidence type="ECO:0000313" key="2">
    <source>
        <dbReference type="EMBL" id="GGC24386.1"/>
    </source>
</evidence>
<name>A0ABQ1LH24_9BURK</name>
<comment type="caution">
    <text evidence="2">The sequence shown here is derived from an EMBL/GenBank/DDBJ whole genome shotgun (WGS) entry which is preliminary data.</text>
</comment>
<accession>A0ABQ1LH24</accession>